<accession>A0A0N5C3M6</accession>
<organism evidence="2 3">
    <name type="scientific">Strongyloides papillosus</name>
    <name type="common">Intestinal threadworm</name>
    <dbReference type="NCBI Taxonomy" id="174720"/>
    <lineage>
        <taxon>Eukaryota</taxon>
        <taxon>Metazoa</taxon>
        <taxon>Ecdysozoa</taxon>
        <taxon>Nematoda</taxon>
        <taxon>Chromadorea</taxon>
        <taxon>Rhabditida</taxon>
        <taxon>Tylenchina</taxon>
        <taxon>Panagrolaimomorpha</taxon>
        <taxon>Strongyloidoidea</taxon>
        <taxon>Strongyloididae</taxon>
        <taxon>Strongyloides</taxon>
    </lineage>
</organism>
<dbReference type="AlphaFoldDB" id="A0A0N5C3M6"/>
<evidence type="ECO:0000313" key="2">
    <source>
        <dbReference type="Proteomes" id="UP000046392"/>
    </source>
</evidence>
<reference evidence="3" key="1">
    <citation type="submission" date="2017-02" db="UniProtKB">
        <authorList>
            <consortium name="WormBaseParasite"/>
        </authorList>
    </citation>
    <scope>IDENTIFICATION</scope>
</reference>
<keyword evidence="1" id="KW-0812">Transmembrane</keyword>
<dbReference type="Proteomes" id="UP000046392">
    <property type="component" value="Unplaced"/>
</dbReference>
<evidence type="ECO:0000256" key="1">
    <source>
        <dbReference type="SAM" id="Phobius"/>
    </source>
</evidence>
<name>A0A0N5C3M6_STREA</name>
<keyword evidence="2" id="KW-1185">Reference proteome</keyword>
<evidence type="ECO:0000313" key="3">
    <source>
        <dbReference type="WBParaSite" id="SPAL_0001256700.1"/>
    </source>
</evidence>
<protein>
    <submittedName>
        <fullName evidence="3">Ig-like domain-containing protein</fullName>
    </submittedName>
</protein>
<proteinExistence type="predicted"/>
<keyword evidence="1" id="KW-1133">Transmembrane helix</keyword>
<dbReference type="WBParaSite" id="SPAL_0001256700.1">
    <property type="protein sequence ID" value="SPAL_0001256700.1"/>
    <property type="gene ID" value="SPAL_0001256700"/>
</dbReference>
<sequence>MCHGKNLFEENHKTISVFSPENDYSKTDTLQVTIVNEKPNLYPGQRLQIVTLLDIQNSYPKAGKYLGYVINYEPKCRVPYLKVKLYLKISETIQNFENKADDTFGKINIYVVDRRGINNVSVGCHVVFEGKKHPAFNDFYENCCQPSLLMRDEKTNNLKEVLNIQSLEPNKKYICALKVKNAILTNEKQKFIHDTEFTIHFTDPSYAKWIILGVSFSIILVLIVGLIILKKSQLRKKEPNNSLSTDTSQSTSTTSTIISRVSNVPIIQKKGAVKKCTNTPKTMVTQNSSTNNKGINFGQKVVGNNSNLINQTKNAPKKIATKNSNNNLINQTKNTPKKVVAKIINQNKISNVGDSVFKLK</sequence>
<feature type="transmembrane region" description="Helical" evidence="1">
    <location>
        <begin position="209"/>
        <end position="229"/>
    </location>
</feature>
<keyword evidence="1" id="KW-0472">Membrane</keyword>